<comment type="caution">
    <text evidence="7">The sequence shown here is derived from an EMBL/GenBank/DDBJ whole genome shotgun (WGS) entry which is preliminary data.</text>
</comment>
<name>A0A9Q0FR86_9ROSI</name>
<dbReference type="InterPro" id="IPR011011">
    <property type="entry name" value="Znf_FYVE_PHD"/>
</dbReference>
<accession>A0A9Q0FR86</accession>
<dbReference type="InterPro" id="IPR001965">
    <property type="entry name" value="Znf_PHD"/>
</dbReference>
<dbReference type="PROSITE" id="PS01359">
    <property type="entry name" value="ZF_PHD_1"/>
    <property type="match status" value="1"/>
</dbReference>
<dbReference type="AlphaFoldDB" id="A0A9Q0FR86"/>
<dbReference type="Gene3D" id="3.30.40.10">
    <property type="entry name" value="Zinc/RING finger domain, C3HC4 (zinc finger)"/>
    <property type="match status" value="1"/>
</dbReference>
<keyword evidence="8" id="KW-1185">Reference proteome</keyword>
<evidence type="ECO:0000313" key="8">
    <source>
        <dbReference type="Proteomes" id="UP001141552"/>
    </source>
</evidence>
<evidence type="ECO:0000256" key="5">
    <source>
        <dbReference type="SAM" id="MobiDB-lite"/>
    </source>
</evidence>
<feature type="domain" description="PHD-type" evidence="6">
    <location>
        <begin position="571"/>
        <end position="620"/>
    </location>
</feature>
<protein>
    <recommendedName>
        <fullName evidence="6">PHD-type domain-containing protein</fullName>
    </recommendedName>
</protein>
<dbReference type="PROSITE" id="PS50016">
    <property type="entry name" value="ZF_PHD_2"/>
    <property type="match status" value="1"/>
</dbReference>
<evidence type="ECO:0000256" key="3">
    <source>
        <dbReference type="ARBA" id="ARBA00022833"/>
    </source>
</evidence>
<dbReference type="GO" id="GO:0008270">
    <property type="term" value="F:zinc ion binding"/>
    <property type="evidence" value="ECO:0007669"/>
    <property type="project" value="UniProtKB-KW"/>
</dbReference>
<dbReference type="SUPFAM" id="SSF57903">
    <property type="entry name" value="FYVE/PHD zinc finger"/>
    <property type="match status" value="1"/>
</dbReference>
<dbReference type="PANTHER" id="PTHR47863:SF4">
    <property type="entry name" value="RING_FYVE_PHD ZINC FINGER SUPERFAMILY PROTEIN"/>
    <property type="match status" value="1"/>
</dbReference>
<dbReference type="InterPro" id="IPR013083">
    <property type="entry name" value="Znf_RING/FYVE/PHD"/>
</dbReference>
<evidence type="ECO:0000256" key="2">
    <source>
        <dbReference type="ARBA" id="ARBA00022771"/>
    </source>
</evidence>
<dbReference type="SMART" id="SM00249">
    <property type="entry name" value="PHD"/>
    <property type="match status" value="1"/>
</dbReference>
<sequence>MEDGSGNSGSDSDDSYGLEESSVAWLWVIEYLASFPQINPSILHDLIEAAPELPDELGNNTSEMVALWCLEHLFPHSHDHTNRAIPCASDKRVSVNLSESCQNVLQSILQETSVSDWKRGGPEPSKWNICPFIAHKRGSMPPCALEQLKDAPLDGTYPLATHLTKLGALDNQIYNDGDQADYGKHDAVTRVIEGDVSSNQIMGLEERATLPTETENIIGRDVSHEGEAPILERGPTQPTQNDNEAVGDGLCNKDLFMLPERTSTCMPAENENCVMGNDLQHRDMSTVVEEGSTMPVEVEIVNGLAGDDLGKMDLLTEQEKDDLHGRELLCLKRDVSDLTRGNQAEDLHVKQGCVENDDSSLHSTAKRLKHDASFTNQSEQTSIPPHDKELIGNYSEEMAGDTEKLLCVEKEIPKGECMGKSSDDVNLESVSKRTGWEQDANAMEGFQYSQCETAYNTEKEPEDACGDGNDGTEPGASNGEISLETLQNVSVCEANDISDGSAQIPSLNGSHEKVNDDEVEADADHLDGEDISRDSDDFDQSVDVALEKNLFLSSTHEQSQDNLETANSIGSSLCVKCNRDGEVLVCASQDCPVVVHESCLASSVEFDERGNFYCPFCAYSLAIAEYLQARKETSSARKTLAAFLRKGFLESKHTNSSV</sequence>
<organism evidence="7 8">
    <name type="scientific">Turnera subulata</name>
    <dbReference type="NCBI Taxonomy" id="218843"/>
    <lineage>
        <taxon>Eukaryota</taxon>
        <taxon>Viridiplantae</taxon>
        <taxon>Streptophyta</taxon>
        <taxon>Embryophyta</taxon>
        <taxon>Tracheophyta</taxon>
        <taxon>Spermatophyta</taxon>
        <taxon>Magnoliopsida</taxon>
        <taxon>eudicotyledons</taxon>
        <taxon>Gunneridae</taxon>
        <taxon>Pentapetalae</taxon>
        <taxon>rosids</taxon>
        <taxon>fabids</taxon>
        <taxon>Malpighiales</taxon>
        <taxon>Passifloraceae</taxon>
        <taxon>Turnera</taxon>
    </lineage>
</organism>
<dbReference type="InterPro" id="IPR019787">
    <property type="entry name" value="Znf_PHD-finger"/>
</dbReference>
<keyword evidence="3" id="KW-0862">Zinc</keyword>
<dbReference type="EMBL" id="JAKUCV010004526">
    <property type="protein sequence ID" value="KAJ4835087.1"/>
    <property type="molecule type" value="Genomic_DNA"/>
</dbReference>
<reference evidence="7" key="2">
    <citation type="journal article" date="2023" name="Plants (Basel)">
        <title>Annotation of the Turnera subulata (Passifloraceae) Draft Genome Reveals the S-Locus Evolved after the Divergence of Turneroideae from Passifloroideae in a Stepwise Manner.</title>
        <authorList>
            <person name="Henning P.M."/>
            <person name="Roalson E.H."/>
            <person name="Mir W."/>
            <person name="McCubbin A.G."/>
            <person name="Shore J.S."/>
        </authorList>
    </citation>
    <scope>NUCLEOTIDE SEQUENCE</scope>
    <source>
        <strain evidence="7">F60SS</strain>
    </source>
</reference>
<dbReference type="OrthoDB" id="608866at2759"/>
<dbReference type="InterPro" id="IPR019786">
    <property type="entry name" value="Zinc_finger_PHD-type_CS"/>
</dbReference>
<evidence type="ECO:0000256" key="4">
    <source>
        <dbReference type="PROSITE-ProRule" id="PRU00146"/>
    </source>
</evidence>
<keyword evidence="2 4" id="KW-0863">Zinc-finger</keyword>
<dbReference type="Proteomes" id="UP001141552">
    <property type="component" value="Unassembled WGS sequence"/>
</dbReference>
<evidence type="ECO:0000259" key="6">
    <source>
        <dbReference type="PROSITE" id="PS50016"/>
    </source>
</evidence>
<keyword evidence="1" id="KW-0479">Metal-binding</keyword>
<gene>
    <name evidence="7" type="ORF">Tsubulata_049075</name>
</gene>
<evidence type="ECO:0000313" key="7">
    <source>
        <dbReference type="EMBL" id="KAJ4835087.1"/>
    </source>
</evidence>
<reference evidence="7" key="1">
    <citation type="submission" date="2022-02" db="EMBL/GenBank/DDBJ databases">
        <authorList>
            <person name="Henning P.M."/>
            <person name="McCubbin A.G."/>
            <person name="Shore J.S."/>
        </authorList>
    </citation>
    <scope>NUCLEOTIDE SEQUENCE</scope>
    <source>
        <strain evidence="7">F60SS</strain>
        <tissue evidence="7">Leaves</tissue>
    </source>
</reference>
<feature type="region of interest" description="Disordered" evidence="5">
    <location>
        <begin position="457"/>
        <end position="479"/>
    </location>
</feature>
<evidence type="ECO:0000256" key="1">
    <source>
        <dbReference type="ARBA" id="ARBA00022723"/>
    </source>
</evidence>
<dbReference type="PANTHER" id="PTHR47863">
    <property type="entry name" value="RING/FYVE/PHD ZINC FINGER SUPERFAMILY PROTEIN"/>
    <property type="match status" value="1"/>
</dbReference>
<proteinExistence type="predicted"/>